<keyword evidence="4" id="KW-1134">Transmembrane beta strand</keyword>
<gene>
    <name evidence="9" type="ORF">MNODULE_06960</name>
</gene>
<organism evidence="9 10">
    <name type="scientific">Candidatus Manganitrophus noduliformans</name>
    <dbReference type="NCBI Taxonomy" id="2606439"/>
    <lineage>
        <taxon>Bacteria</taxon>
        <taxon>Pseudomonadati</taxon>
        <taxon>Nitrospirota</taxon>
        <taxon>Nitrospiria</taxon>
        <taxon>Candidatus Troglogloeales</taxon>
        <taxon>Candidatus Manganitrophaceae</taxon>
        <taxon>Candidatus Manganitrophus</taxon>
    </lineage>
</organism>
<evidence type="ECO:0000256" key="5">
    <source>
        <dbReference type="ARBA" id="ARBA00022692"/>
    </source>
</evidence>
<dbReference type="Proteomes" id="UP000534783">
    <property type="component" value="Unassembled WGS sequence"/>
</dbReference>
<dbReference type="PANTHER" id="PTHR30026:SF20">
    <property type="entry name" value="OUTER MEMBRANE PROTEIN TOLC"/>
    <property type="match status" value="1"/>
</dbReference>
<evidence type="ECO:0000313" key="10">
    <source>
        <dbReference type="Proteomes" id="UP000534783"/>
    </source>
</evidence>
<feature type="coiled-coil region" evidence="8">
    <location>
        <begin position="237"/>
        <end position="264"/>
    </location>
</feature>
<dbReference type="RefSeq" id="WP_168058722.1">
    <property type="nucleotide sequence ID" value="NZ_VTOW01000001.1"/>
</dbReference>
<dbReference type="Gene3D" id="1.20.1600.10">
    <property type="entry name" value="Outer membrane efflux proteins (OEP)"/>
    <property type="match status" value="1"/>
</dbReference>
<dbReference type="AlphaFoldDB" id="A0A7X6IAH2"/>
<dbReference type="GO" id="GO:1990281">
    <property type="term" value="C:efflux pump complex"/>
    <property type="evidence" value="ECO:0007669"/>
    <property type="project" value="TreeGrafter"/>
</dbReference>
<protein>
    <submittedName>
        <fullName evidence="9">TolC family protein</fullName>
    </submittedName>
</protein>
<dbReference type="Pfam" id="PF02321">
    <property type="entry name" value="OEP"/>
    <property type="match status" value="2"/>
</dbReference>
<proteinExistence type="inferred from homology"/>
<keyword evidence="8" id="KW-0175">Coiled coil</keyword>
<evidence type="ECO:0000256" key="6">
    <source>
        <dbReference type="ARBA" id="ARBA00023136"/>
    </source>
</evidence>
<comment type="similarity">
    <text evidence="2">Belongs to the outer membrane factor (OMF) (TC 1.B.17) family.</text>
</comment>
<dbReference type="EMBL" id="VTOW01000001">
    <property type="protein sequence ID" value="NKE70476.1"/>
    <property type="molecule type" value="Genomic_DNA"/>
</dbReference>
<sequence>MTFLGPIGRLILIPAAALLALSGGCLQIDRWRLFDADLESHLRKETVRPITLPEEVQPELAEPPPFTLPDAGPVDLSIEQAILLTLHNNRDLKVRQISPVITGAFEQIERGVFDPELFAELSYGSERLSETDRATGTQFNVEGSERTAVAGIRQDLPTGTTFEAAVGQSRSSSDRTPEQQTARLGLSITQSLLRGFGPAVNLVSVRQAELDTLASLYELRGFTEALLAEAETAYWNYVLARQEIEIFERSLEVAQRQRQEVELRIEVGILPKIEAAAARAEVALREQALIDARSLVEETRLRLLRLINPGAERPLDLRVDATSDPAIDPEPIADLDDRLDLAERSRPDLSEARLRLTQNRLETIVTRNGLLPRLDFFIALGQTGFAGSFSDSFRELNGETYDVTAGVRLSHFLGNRTAKALDRAARASRRQAAEAVDNLRQLVRLDVRLVANEVERARQQISATRATRILLEETLAAEEERFSVGSGTALLVAQAQRDLLAGRIAEVEAIVQYRIALVDLYLAEGSLLERRGVRLPAAGQIP</sequence>
<comment type="caution">
    <text evidence="9">The sequence shown here is derived from an EMBL/GenBank/DDBJ whole genome shotgun (WGS) entry which is preliminary data.</text>
</comment>
<dbReference type="InterPro" id="IPR003423">
    <property type="entry name" value="OMP_efflux"/>
</dbReference>
<dbReference type="PANTHER" id="PTHR30026">
    <property type="entry name" value="OUTER MEMBRANE PROTEIN TOLC"/>
    <property type="match status" value="1"/>
</dbReference>
<reference evidence="9 10" key="1">
    <citation type="journal article" date="2020" name="Nature">
        <title>Bacterial chemolithoautotrophy via manganese oxidation.</title>
        <authorList>
            <person name="Yu H."/>
            <person name="Leadbetter J.R."/>
        </authorList>
    </citation>
    <scope>NUCLEOTIDE SEQUENCE [LARGE SCALE GENOMIC DNA]</scope>
    <source>
        <strain evidence="9 10">Mn-1</strain>
    </source>
</reference>
<evidence type="ECO:0000256" key="4">
    <source>
        <dbReference type="ARBA" id="ARBA00022452"/>
    </source>
</evidence>
<evidence type="ECO:0000256" key="1">
    <source>
        <dbReference type="ARBA" id="ARBA00004442"/>
    </source>
</evidence>
<keyword evidence="7" id="KW-0998">Cell outer membrane</keyword>
<evidence type="ECO:0000256" key="8">
    <source>
        <dbReference type="SAM" id="Coils"/>
    </source>
</evidence>
<evidence type="ECO:0000256" key="7">
    <source>
        <dbReference type="ARBA" id="ARBA00023237"/>
    </source>
</evidence>
<name>A0A7X6IAH2_9BACT</name>
<keyword evidence="6" id="KW-0472">Membrane</keyword>
<comment type="subcellular location">
    <subcellularLocation>
        <location evidence="1">Cell outer membrane</location>
    </subcellularLocation>
</comment>
<dbReference type="SUPFAM" id="SSF56954">
    <property type="entry name" value="Outer membrane efflux proteins (OEP)"/>
    <property type="match status" value="1"/>
</dbReference>
<keyword evidence="10" id="KW-1185">Reference proteome</keyword>
<evidence type="ECO:0000313" key="9">
    <source>
        <dbReference type="EMBL" id="NKE70476.1"/>
    </source>
</evidence>
<dbReference type="GO" id="GO:0015288">
    <property type="term" value="F:porin activity"/>
    <property type="evidence" value="ECO:0007669"/>
    <property type="project" value="TreeGrafter"/>
</dbReference>
<keyword evidence="3" id="KW-0813">Transport</keyword>
<dbReference type="GO" id="GO:0009279">
    <property type="term" value="C:cell outer membrane"/>
    <property type="evidence" value="ECO:0007669"/>
    <property type="project" value="UniProtKB-SubCell"/>
</dbReference>
<keyword evidence="5" id="KW-0812">Transmembrane</keyword>
<dbReference type="GO" id="GO:0015562">
    <property type="term" value="F:efflux transmembrane transporter activity"/>
    <property type="evidence" value="ECO:0007669"/>
    <property type="project" value="InterPro"/>
</dbReference>
<accession>A0A7X6IAH2</accession>
<dbReference type="InterPro" id="IPR051906">
    <property type="entry name" value="TolC-like"/>
</dbReference>
<evidence type="ECO:0000256" key="3">
    <source>
        <dbReference type="ARBA" id="ARBA00022448"/>
    </source>
</evidence>
<evidence type="ECO:0000256" key="2">
    <source>
        <dbReference type="ARBA" id="ARBA00007613"/>
    </source>
</evidence>